<proteinExistence type="predicted"/>
<keyword evidence="2" id="KW-1185">Reference proteome</keyword>
<comment type="caution">
    <text evidence="1">The sequence shown here is derived from an EMBL/GenBank/DDBJ whole genome shotgun (WGS) entry which is preliminary data.</text>
</comment>
<sequence>VGVLRAGVAVHALLELQRDGRVGRQGLAPWGQQEGGGECEGGFHDGAFGGFWNSGSNAAAACGPAEHGQAGQQQGIGLRLRHCHGDAEGLADLPAAQVQRPVLGAGFEQGVADVELRGHARAAKLRPEAVSAVARGQHRLEAIGAYRAGRRGKARAVQSHAGGLKAQTGQVA</sequence>
<accession>A0A162C129</accession>
<protein>
    <submittedName>
        <fullName evidence="1">Uncharacterized protein</fullName>
    </submittedName>
</protein>
<dbReference type="AlphaFoldDB" id="A0A162C129"/>
<organism evidence="1 2">
    <name type="scientific">Daphnia magna</name>
    <dbReference type="NCBI Taxonomy" id="35525"/>
    <lineage>
        <taxon>Eukaryota</taxon>
        <taxon>Metazoa</taxon>
        <taxon>Ecdysozoa</taxon>
        <taxon>Arthropoda</taxon>
        <taxon>Crustacea</taxon>
        <taxon>Branchiopoda</taxon>
        <taxon>Diplostraca</taxon>
        <taxon>Cladocera</taxon>
        <taxon>Anomopoda</taxon>
        <taxon>Daphniidae</taxon>
        <taxon>Daphnia</taxon>
    </lineage>
</organism>
<feature type="non-terminal residue" evidence="1">
    <location>
        <position position="172"/>
    </location>
</feature>
<feature type="non-terminal residue" evidence="1">
    <location>
        <position position="1"/>
    </location>
</feature>
<reference evidence="1 2" key="1">
    <citation type="submission" date="2016-03" db="EMBL/GenBank/DDBJ databases">
        <title>EvidentialGene: Evidence-directed Construction of Genes on Genomes.</title>
        <authorList>
            <person name="Gilbert D.G."/>
            <person name="Choi J.-H."/>
            <person name="Mockaitis K."/>
            <person name="Colbourne J."/>
            <person name="Pfrender M."/>
        </authorList>
    </citation>
    <scope>NUCLEOTIDE SEQUENCE [LARGE SCALE GENOMIC DNA]</scope>
    <source>
        <strain evidence="1 2">Xinb3</strain>
        <tissue evidence="1">Complete organism</tissue>
    </source>
</reference>
<gene>
    <name evidence="1" type="ORF">APZ42_004237</name>
</gene>
<dbReference type="Proteomes" id="UP000076858">
    <property type="component" value="Unassembled WGS sequence"/>
</dbReference>
<evidence type="ECO:0000313" key="2">
    <source>
        <dbReference type="Proteomes" id="UP000076858"/>
    </source>
</evidence>
<dbReference type="EMBL" id="LRGB01012681">
    <property type="protein sequence ID" value="KZR99770.1"/>
    <property type="molecule type" value="Genomic_DNA"/>
</dbReference>
<evidence type="ECO:0000313" key="1">
    <source>
        <dbReference type="EMBL" id="KZR99770.1"/>
    </source>
</evidence>
<name>A0A162C129_9CRUS</name>